<gene>
    <name evidence="8" type="ORF">SAMN05216285_0430</name>
</gene>
<feature type="transmembrane region" description="Helical" evidence="6">
    <location>
        <begin position="92"/>
        <end position="113"/>
    </location>
</feature>
<feature type="transmembrane region" description="Helical" evidence="6">
    <location>
        <begin position="290"/>
        <end position="309"/>
    </location>
</feature>
<keyword evidence="2 6" id="KW-0812">Transmembrane</keyword>
<feature type="domain" description="HTTM-like" evidence="7">
    <location>
        <begin position="27"/>
        <end position="313"/>
    </location>
</feature>
<organism evidence="8 9">
    <name type="scientific">Natrinema salifodinae</name>
    <dbReference type="NCBI Taxonomy" id="1202768"/>
    <lineage>
        <taxon>Archaea</taxon>
        <taxon>Methanobacteriati</taxon>
        <taxon>Methanobacteriota</taxon>
        <taxon>Stenosarchaea group</taxon>
        <taxon>Halobacteria</taxon>
        <taxon>Halobacteriales</taxon>
        <taxon>Natrialbaceae</taxon>
        <taxon>Natrinema</taxon>
    </lineage>
</organism>
<feature type="transmembrane region" description="Helical" evidence="6">
    <location>
        <begin position="134"/>
        <end position="156"/>
    </location>
</feature>
<evidence type="ECO:0000256" key="2">
    <source>
        <dbReference type="ARBA" id="ARBA00022692"/>
    </source>
</evidence>
<dbReference type="eggNOG" id="arCOG06405">
    <property type="taxonomic scope" value="Archaea"/>
</dbReference>
<evidence type="ECO:0000313" key="9">
    <source>
        <dbReference type="Proteomes" id="UP000183275"/>
    </source>
</evidence>
<feature type="transmembrane region" description="Helical" evidence="6">
    <location>
        <begin position="248"/>
        <end position="270"/>
    </location>
</feature>
<evidence type="ECO:0000256" key="4">
    <source>
        <dbReference type="ARBA" id="ARBA00023136"/>
    </source>
</evidence>
<accession>A0A1I0M3T7</accession>
<feature type="transmembrane region" description="Helical" evidence="6">
    <location>
        <begin position="34"/>
        <end position="53"/>
    </location>
</feature>
<keyword evidence="9" id="KW-1185">Reference proteome</keyword>
<protein>
    <submittedName>
        <fullName evidence="8">Vitamin K-dependent gamma-carboxylase</fullName>
    </submittedName>
</protein>
<reference evidence="9" key="1">
    <citation type="submission" date="2016-10" db="EMBL/GenBank/DDBJ databases">
        <authorList>
            <person name="Varghese N."/>
        </authorList>
    </citation>
    <scope>NUCLEOTIDE SEQUENCE [LARGE SCALE GENOMIC DNA]</scope>
    <source>
        <strain evidence="9">CGMCC 1.12284</strain>
    </source>
</reference>
<dbReference type="PANTHER" id="PTHR39535">
    <property type="entry name" value="SPORULATION-DELAYING PROTEIN SDPB"/>
    <property type="match status" value="1"/>
</dbReference>
<dbReference type="InterPro" id="IPR011020">
    <property type="entry name" value="HTTM-like"/>
</dbReference>
<keyword evidence="4 6" id="KW-0472">Membrane</keyword>
<feature type="region of interest" description="Disordered" evidence="5">
    <location>
        <begin position="496"/>
        <end position="518"/>
    </location>
</feature>
<evidence type="ECO:0000256" key="6">
    <source>
        <dbReference type="SAM" id="Phobius"/>
    </source>
</evidence>
<dbReference type="InterPro" id="IPR052964">
    <property type="entry name" value="Sporulation_signal_mat"/>
</dbReference>
<comment type="subcellular location">
    <subcellularLocation>
        <location evidence="1">Endomembrane system</location>
        <topology evidence="1">Multi-pass membrane protein</topology>
    </subcellularLocation>
</comment>
<evidence type="ECO:0000256" key="5">
    <source>
        <dbReference type="SAM" id="MobiDB-lite"/>
    </source>
</evidence>
<keyword evidence="3 6" id="KW-1133">Transmembrane helix</keyword>
<evidence type="ECO:0000259" key="7">
    <source>
        <dbReference type="SMART" id="SM00752"/>
    </source>
</evidence>
<dbReference type="OrthoDB" id="327281at2157"/>
<dbReference type="RefSeq" id="WP_049991077.1">
    <property type="nucleotide sequence ID" value="NZ_FOIS01000001.1"/>
</dbReference>
<dbReference type="SMART" id="SM00752">
    <property type="entry name" value="HTTM"/>
    <property type="match status" value="1"/>
</dbReference>
<dbReference type="GO" id="GO:0012505">
    <property type="term" value="C:endomembrane system"/>
    <property type="evidence" value="ECO:0007669"/>
    <property type="project" value="UniProtKB-SubCell"/>
</dbReference>
<proteinExistence type="predicted"/>
<feature type="compositionally biased region" description="Basic and acidic residues" evidence="5">
    <location>
        <begin position="509"/>
        <end position="518"/>
    </location>
</feature>
<dbReference type="EMBL" id="FOIS01000001">
    <property type="protein sequence ID" value="SEV82962.1"/>
    <property type="molecule type" value="Genomic_DNA"/>
</dbReference>
<name>A0A1I0M3T7_9EURY</name>
<sequence length="518" mass="54682">MTAARTDPSTGSESAPLASLRPRLRSRLGIDPRALGAFRIGLALVLLADLLVLRLPGLATFYTDDGVLPRSALAETSPAFARWSLHAQSGSLWAQALLVGIAVTLAGCLLVGYRSRFAAVGSALLLASLHARNPYLTNGGDTILVSLLFLAAFLPLDARWSLRGRRRRAGSQATAAPRAGDATRGDDPRVVSAATATVLLHVAIIYAINAVLKFRSDAWSSGVAVRRIFQLEDFVYLLGPTVAEFPGLLTAINWLWTATLCAAVLLVVATDRLRAATVAAFVGAHLGMAATMRLGAFPFVMLAALLLYLPPRIWDPIDRSVSATALADRVGRLAAKPVADGAGAEGPAAPDSGTDRSRLVRRGGRLAATVLLTCVLLAVVGWQVAAAGLVDTAPADDDAFESGSWAFFAPNPPDSYAWYVVEADRESGDAVDLVDGGPVEFDRPPNAMDRYPSTLWKRFATKVQGGGDAHLEPTAAYFCERAPADVESVTIHRLDQPVDANGPVGDPTADERITTSCG</sequence>
<evidence type="ECO:0000256" key="3">
    <source>
        <dbReference type="ARBA" id="ARBA00022989"/>
    </source>
</evidence>
<evidence type="ECO:0000313" key="8">
    <source>
        <dbReference type="EMBL" id="SEV82962.1"/>
    </source>
</evidence>
<dbReference type="AlphaFoldDB" id="A0A1I0M3T7"/>
<dbReference type="Proteomes" id="UP000183275">
    <property type="component" value="Unassembled WGS sequence"/>
</dbReference>
<evidence type="ECO:0000256" key="1">
    <source>
        <dbReference type="ARBA" id="ARBA00004127"/>
    </source>
</evidence>
<feature type="transmembrane region" description="Helical" evidence="6">
    <location>
        <begin position="366"/>
        <end position="385"/>
    </location>
</feature>
<feature type="transmembrane region" description="Helical" evidence="6">
    <location>
        <begin position="190"/>
        <end position="212"/>
    </location>
</feature>
<dbReference type="STRING" id="1202768.SAMN05216285_0430"/>
<dbReference type="PANTHER" id="PTHR39535:SF2">
    <property type="entry name" value="HTTM DOMAIN-CONTAINING PROTEIN"/>
    <property type="match status" value="1"/>
</dbReference>